<keyword evidence="2" id="KW-0805">Transcription regulation</keyword>
<dbReference type="InterPro" id="IPR013324">
    <property type="entry name" value="RNA_pol_sigma_r3/r4-like"/>
</dbReference>
<dbReference type="InterPro" id="IPR014284">
    <property type="entry name" value="RNA_pol_sigma-70_dom"/>
</dbReference>
<reference evidence="8 9" key="1">
    <citation type="submission" date="2019-05" db="EMBL/GenBank/DDBJ databases">
        <title>Genome sequencing of F202Z8.</title>
        <authorList>
            <person name="Kwon Y.M."/>
        </authorList>
    </citation>
    <scope>NUCLEOTIDE SEQUENCE [LARGE SCALE GENOMIC DNA]</scope>
    <source>
        <strain evidence="8 9">F202Z8</strain>
    </source>
</reference>
<dbReference type="GO" id="GO:0016987">
    <property type="term" value="F:sigma factor activity"/>
    <property type="evidence" value="ECO:0007669"/>
    <property type="project" value="UniProtKB-KW"/>
</dbReference>
<dbReference type="InterPro" id="IPR013325">
    <property type="entry name" value="RNA_pol_sigma_r2"/>
</dbReference>
<comment type="similarity">
    <text evidence="1">Belongs to the sigma-70 factor family. ECF subfamily.</text>
</comment>
<dbReference type="InterPro" id="IPR013249">
    <property type="entry name" value="RNA_pol_sigma70_r4_t2"/>
</dbReference>
<evidence type="ECO:0000256" key="3">
    <source>
        <dbReference type="ARBA" id="ARBA00023082"/>
    </source>
</evidence>
<dbReference type="Pfam" id="PF08281">
    <property type="entry name" value="Sigma70_r4_2"/>
    <property type="match status" value="1"/>
</dbReference>
<keyword evidence="3" id="KW-0731">Sigma factor</keyword>
<dbReference type="AlphaFoldDB" id="A0A5B7SVT7"/>
<dbReference type="PANTHER" id="PTHR43133:SF8">
    <property type="entry name" value="RNA POLYMERASE SIGMA FACTOR HI_1459-RELATED"/>
    <property type="match status" value="1"/>
</dbReference>
<dbReference type="GO" id="GO:0003677">
    <property type="term" value="F:DNA binding"/>
    <property type="evidence" value="ECO:0007669"/>
    <property type="project" value="UniProtKB-KW"/>
</dbReference>
<evidence type="ECO:0000256" key="1">
    <source>
        <dbReference type="ARBA" id="ARBA00010641"/>
    </source>
</evidence>
<organism evidence="8 9">
    <name type="scientific">Aggregatimonas sangjinii</name>
    <dbReference type="NCBI Taxonomy" id="2583587"/>
    <lineage>
        <taxon>Bacteria</taxon>
        <taxon>Pseudomonadati</taxon>
        <taxon>Bacteroidota</taxon>
        <taxon>Flavobacteriia</taxon>
        <taxon>Flavobacteriales</taxon>
        <taxon>Flavobacteriaceae</taxon>
        <taxon>Aggregatimonas</taxon>
    </lineage>
</organism>
<dbReference type="Pfam" id="PF04542">
    <property type="entry name" value="Sigma70_r2"/>
    <property type="match status" value="1"/>
</dbReference>
<dbReference type="Gene3D" id="1.10.10.10">
    <property type="entry name" value="Winged helix-like DNA-binding domain superfamily/Winged helix DNA-binding domain"/>
    <property type="match status" value="1"/>
</dbReference>
<keyword evidence="9" id="KW-1185">Reference proteome</keyword>
<dbReference type="NCBIfam" id="TIGR02937">
    <property type="entry name" value="sigma70-ECF"/>
    <property type="match status" value="1"/>
</dbReference>
<evidence type="ECO:0000259" key="6">
    <source>
        <dbReference type="Pfam" id="PF04542"/>
    </source>
</evidence>
<evidence type="ECO:0000313" key="9">
    <source>
        <dbReference type="Proteomes" id="UP000310017"/>
    </source>
</evidence>
<dbReference type="GO" id="GO:0006352">
    <property type="term" value="P:DNA-templated transcription initiation"/>
    <property type="evidence" value="ECO:0007669"/>
    <property type="project" value="InterPro"/>
</dbReference>
<dbReference type="SUPFAM" id="SSF88659">
    <property type="entry name" value="Sigma3 and sigma4 domains of RNA polymerase sigma factors"/>
    <property type="match status" value="1"/>
</dbReference>
<protein>
    <submittedName>
        <fullName evidence="8">Sigma-70 family RNA polymerase sigma factor</fullName>
    </submittedName>
</protein>
<dbReference type="CDD" id="cd06171">
    <property type="entry name" value="Sigma70_r4"/>
    <property type="match status" value="1"/>
</dbReference>
<accession>A0A5B7SVT7</accession>
<dbReference type="OrthoDB" id="795989at2"/>
<dbReference type="RefSeq" id="WP_138853118.1">
    <property type="nucleotide sequence ID" value="NZ_CP040710.1"/>
</dbReference>
<evidence type="ECO:0000256" key="2">
    <source>
        <dbReference type="ARBA" id="ARBA00023015"/>
    </source>
</evidence>
<evidence type="ECO:0000256" key="5">
    <source>
        <dbReference type="ARBA" id="ARBA00023163"/>
    </source>
</evidence>
<dbReference type="Proteomes" id="UP000310017">
    <property type="component" value="Chromosome"/>
</dbReference>
<dbReference type="EMBL" id="CP040710">
    <property type="protein sequence ID" value="QCX00774.1"/>
    <property type="molecule type" value="Genomic_DNA"/>
</dbReference>
<dbReference type="PANTHER" id="PTHR43133">
    <property type="entry name" value="RNA POLYMERASE ECF-TYPE SIGMA FACTO"/>
    <property type="match status" value="1"/>
</dbReference>
<dbReference type="InterPro" id="IPR039425">
    <property type="entry name" value="RNA_pol_sigma-70-like"/>
</dbReference>
<dbReference type="KEGG" id="asag:FGM00_11890"/>
<gene>
    <name evidence="8" type="ORF">FGM00_11890</name>
</gene>
<evidence type="ECO:0000313" key="8">
    <source>
        <dbReference type="EMBL" id="QCX00774.1"/>
    </source>
</evidence>
<dbReference type="Gene3D" id="1.10.1740.10">
    <property type="match status" value="1"/>
</dbReference>
<dbReference type="InterPro" id="IPR036388">
    <property type="entry name" value="WH-like_DNA-bd_sf"/>
</dbReference>
<keyword evidence="4" id="KW-0238">DNA-binding</keyword>
<evidence type="ECO:0000259" key="7">
    <source>
        <dbReference type="Pfam" id="PF08281"/>
    </source>
</evidence>
<feature type="domain" description="RNA polymerase sigma-70 region 2" evidence="6">
    <location>
        <begin position="13"/>
        <end position="75"/>
    </location>
</feature>
<feature type="domain" description="RNA polymerase sigma factor 70 region 4 type 2" evidence="7">
    <location>
        <begin position="106"/>
        <end position="155"/>
    </location>
</feature>
<dbReference type="SUPFAM" id="SSF88946">
    <property type="entry name" value="Sigma2 domain of RNA polymerase sigma factors"/>
    <property type="match status" value="1"/>
</dbReference>
<proteinExistence type="inferred from homology"/>
<sequence>MNTKDFENQILSLADRVYPMVRRMLLEDTASEDAVQDIMMKLWKRRKKLENHPNIPGFVFLTARNHCLDLLKKKKPNLDATEYQLRLLVSDNNSNEVEWKELNTIIASILKELPEQQAEVLQMRDIDGFEFAEIATALNLKIPYVRVLASRARKQVGIRLKEIYSYEKQKT</sequence>
<name>A0A5B7SVT7_9FLAO</name>
<keyword evidence="5" id="KW-0804">Transcription</keyword>
<dbReference type="InterPro" id="IPR007627">
    <property type="entry name" value="RNA_pol_sigma70_r2"/>
</dbReference>
<evidence type="ECO:0000256" key="4">
    <source>
        <dbReference type="ARBA" id="ARBA00023125"/>
    </source>
</evidence>